<evidence type="ECO:0000259" key="9">
    <source>
        <dbReference type="PROSITE" id="PS50928"/>
    </source>
</evidence>
<keyword evidence="11" id="KW-1185">Reference proteome</keyword>
<dbReference type="GO" id="GO:0005886">
    <property type="term" value="C:plasma membrane"/>
    <property type="evidence" value="ECO:0007669"/>
    <property type="project" value="UniProtKB-SubCell"/>
</dbReference>
<evidence type="ECO:0000313" key="10">
    <source>
        <dbReference type="EMBL" id="QKD84789.1"/>
    </source>
</evidence>
<keyword evidence="7 8" id="KW-0472">Membrane</keyword>
<evidence type="ECO:0000256" key="4">
    <source>
        <dbReference type="ARBA" id="ARBA00022519"/>
    </source>
</evidence>
<evidence type="ECO:0000256" key="3">
    <source>
        <dbReference type="ARBA" id="ARBA00022475"/>
    </source>
</evidence>
<sequence length="262" mass="28726">MDSTKRGNFWAWLWMAIGTLYFAIPLIATIDFSLRAQRDTLSLAAYSNIFNDPKFFESFTFSALTALAAIALSWLLIVPTAYWVQLRLPRMRPVMELITLLPFVVPAVVLVFGLIRTYSTTLLNTRTGGWILLTVAYVVLSFPYMYRAVDTGMRAINVQTLTEAAQSLGASWPAVILRVIFPNLRVALLNGAFITFAIVMGEFTIAALLAQPAFGPYMNLLASSKVYEPSALAVVSFALTWGAIGIVQLLGRGSSGQLGGPR</sequence>
<dbReference type="PANTHER" id="PTHR43357:SF4">
    <property type="entry name" value="INNER MEMBRANE ABC TRANSPORTER PERMEASE PROTEIN YDCV"/>
    <property type="match status" value="1"/>
</dbReference>
<feature type="domain" description="ABC transmembrane type-1" evidence="9">
    <location>
        <begin position="59"/>
        <end position="250"/>
    </location>
</feature>
<feature type="transmembrane region" description="Helical" evidence="8">
    <location>
        <begin position="230"/>
        <end position="250"/>
    </location>
</feature>
<keyword evidence="4" id="KW-0997">Cell inner membrane</keyword>
<keyword evidence="5 8" id="KW-0812">Transmembrane</keyword>
<dbReference type="EMBL" id="CP053661">
    <property type="protein sequence ID" value="QKD84789.1"/>
    <property type="molecule type" value="Genomic_DNA"/>
</dbReference>
<evidence type="ECO:0000256" key="2">
    <source>
        <dbReference type="ARBA" id="ARBA00022448"/>
    </source>
</evidence>
<dbReference type="Proteomes" id="UP000505210">
    <property type="component" value="Chromosome"/>
</dbReference>
<dbReference type="SUPFAM" id="SSF161098">
    <property type="entry name" value="MetI-like"/>
    <property type="match status" value="1"/>
</dbReference>
<comment type="subcellular location">
    <subcellularLocation>
        <location evidence="1">Cell inner membrane</location>
        <topology evidence="1">Multi-pass membrane protein</topology>
    </subcellularLocation>
    <subcellularLocation>
        <location evidence="8">Cell membrane</location>
        <topology evidence="8">Multi-pass membrane protein</topology>
    </subcellularLocation>
</comment>
<evidence type="ECO:0000313" key="11">
    <source>
        <dbReference type="Proteomes" id="UP000505210"/>
    </source>
</evidence>
<feature type="transmembrane region" description="Helical" evidence="8">
    <location>
        <begin position="127"/>
        <end position="144"/>
    </location>
</feature>
<dbReference type="GO" id="GO:0055085">
    <property type="term" value="P:transmembrane transport"/>
    <property type="evidence" value="ECO:0007669"/>
    <property type="project" value="InterPro"/>
</dbReference>
<reference evidence="10 11" key="1">
    <citation type="submission" date="2020-05" db="EMBL/GenBank/DDBJ databases">
        <title>Complete genome sequence of of a novel Thermoleptolyngbya strain isolated from hot springs of Ganzi, Sichuan China.</title>
        <authorList>
            <person name="Tang J."/>
            <person name="Daroch M."/>
            <person name="Li L."/>
            <person name="Waleron K."/>
            <person name="Waleron M."/>
            <person name="Waleron M."/>
        </authorList>
    </citation>
    <scope>NUCLEOTIDE SEQUENCE [LARGE SCALE GENOMIC DNA]</scope>
    <source>
        <strain evidence="10 11">PKUAC-SCTA183</strain>
    </source>
</reference>
<accession>A0A6M8BBT5</accession>
<comment type="similarity">
    <text evidence="8">Belongs to the binding-protein-dependent transport system permease family.</text>
</comment>
<feature type="transmembrane region" description="Helical" evidence="8">
    <location>
        <begin position="188"/>
        <end position="210"/>
    </location>
</feature>
<feature type="transmembrane region" description="Helical" evidence="8">
    <location>
        <begin position="12"/>
        <end position="34"/>
    </location>
</feature>
<evidence type="ECO:0000256" key="5">
    <source>
        <dbReference type="ARBA" id="ARBA00022692"/>
    </source>
</evidence>
<dbReference type="Pfam" id="PF00528">
    <property type="entry name" value="BPD_transp_1"/>
    <property type="match status" value="1"/>
</dbReference>
<evidence type="ECO:0000256" key="7">
    <source>
        <dbReference type="ARBA" id="ARBA00023136"/>
    </source>
</evidence>
<dbReference type="PROSITE" id="PS50928">
    <property type="entry name" value="ABC_TM1"/>
    <property type="match status" value="1"/>
</dbReference>
<proteinExistence type="inferred from homology"/>
<gene>
    <name evidence="10" type="ORF">HPC62_05555</name>
</gene>
<feature type="transmembrane region" description="Helical" evidence="8">
    <location>
        <begin position="97"/>
        <end position="115"/>
    </location>
</feature>
<evidence type="ECO:0000256" key="1">
    <source>
        <dbReference type="ARBA" id="ARBA00004429"/>
    </source>
</evidence>
<dbReference type="CDD" id="cd06261">
    <property type="entry name" value="TM_PBP2"/>
    <property type="match status" value="1"/>
</dbReference>
<keyword evidence="2 8" id="KW-0813">Transport</keyword>
<keyword evidence="6 8" id="KW-1133">Transmembrane helix</keyword>
<dbReference type="InterPro" id="IPR035906">
    <property type="entry name" value="MetI-like_sf"/>
</dbReference>
<organism evidence="10 11">
    <name type="scientific">Thermoleptolyngbya sichuanensis A183</name>
    <dbReference type="NCBI Taxonomy" id="2737172"/>
    <lineage>
        <taxon>Bacteria</taxon>
        <taxon>Bacillati</taxon>
        <taxon>Cyanobacteriota</taxon>
        <taxon>Cyanophyceae</taxon>
        <taxon>Oculatellales</taxon>
        <taxon>Oculatellaceae</taxon>
        <taxon>Thermoleptolyngbya</taxon>
        <taxon>Thermoleptolyngbya sichuanensis</taxon>
    </lineage>
</organism>
<dbReference type="InterPro" id="IPR000515">
    <property type="entry name" value="MetI-like"/>
</dbReference>
<dbReference type="KEGG" id="theu:HPC62_05555"/>
<dbReference type="Gene3D" id="1.10.3720.10">
    <property type="entry name" value="MetI-like"/>
    <property type="match status" value="1"/>
</dbReference>
<name>A0A6M8BBT5_9CYAN</name>
<protein>
    <submittedName>
        <fullName evidence="10">ABC transporter permease subunit</fullName>
    </submittedName>
</protein>
<feature type="transmembrane region" description="Helical" evidence="8">
    <location>
        <begin position="55"/>
        <end position="77"/>
    </location>
</feature>
<evidence type="ECO:0000256" key="6">
    <source>
        <dbReference type="ARBA" id="ARBA00022989"/>
    </source>
</evidence>
<keyword evidence="3" id="KW-1003">Cell membrane</keyword>
<evidence type="ECO:0000256" key="8">
    <source>
        <dbReference type="RuleBase" id="RU363032"/>
    </source>
</evidence>
<dbReference type="AlphaFoldDB" id="A0A6M8BBT5"/>
<dbReference type="PANTHER" id="PTHR43357">
    <property type="entry name" value="INNER MEMBRANE ABC TRANSPORTER PERMEASE PROTEIN YDCV"/>
    <property type="match status" value="1"/>
</dbReference>